<dbReference type="Proteomes" id="UP000467385">
    <property type="component" value="Chromosome"/>
</dbReference>
<dbReference type="RefSeq" id="WP_085231534.1">
    <property type="nucleotide sequence ID" value="NZ_AP022613.1"/>
</dbReference>
<sequence length="130" mass="13074">MANGVGIIWAAIAPRRVATVGAAVLAVAASTAVPGANAAPPPGCVPVPGQPTRGCAIRAFVADINAAGLRDSRGNTVAVDQALDMCGLMDGGLTPQEMANNFLADNPGLGPDRATQVVTIAINDLCPWHH</sequence>
<accession>A0A1X1TNW0</accession>
<evidence type="ECO:0000313" key="2">
    <source>
        <dbReference type="EMBL" id="BBZ37747.1"/>
    </source>
</evidence>
<protein>
    <recommendedName>
        <fullName evidence="1">DUF732 domain-containing protein</fullName>
    </recommendedName>
</protein>
<reference evidence="2 3" key="1">
    <citation type="journal article" date="2019" name="Emerg. Microbes Infect.">
        <title>Comprehensive subspecies identification of 175 nontuberculous mycobacteria species based on 7547 genomic profiles.</title>
        <authorList>
            <person name="Matsumoto Y."/>
            <person name="Kinjo T."/>
            <person name="Motooka D."/>
            <person name="Nabeya D."/>
            <person name="Jung N."/>
            <person name="Uechi K."/>
            <person name="Horii T."/>
            <person name="Iida T."/>
            <person name="Fujita J."/>
            <person name="Nakamura S."/>
        </authorList>
    </citation>
    <scope>NUCLEOTIDE SEQUENCE [LARGE SCALE GENOMIC DNA]</scope>
    <source>
        <strain evidence="2 3">JCM 14738</strain>
    </source>
</reference>
<organism evidence="2 3">
    <name type="scientific">Mycobacterium conspicuum</name>
    <dbReference type="NCBI Taxonomy" id="44010"/>
    <lineage>
        <taxon>Bacteria</taxon>
        <taxon>Bacillati</taxon>
        <taxon>Actinomycetota</taxon>
        <taxon>Actinomycetes</taxon>
        <taxon>Mycobacteriales</taxon>
        <taxon>Mycobacteriaceae</taxon>
        <taxon>Mycobacterium</taxon>
    </lineage>
</organism>
<dbReference type="InterPro" id="IPR007969">
    <property type="entry name" value="DUF732"/>
</dbReference>
<dbReference type="OrthoDB" id="4753212at2"/>
<dbReference type="Pfam" id="PF05305">
    <property type="entry name" value="DUF732"/>
    <property type="match status" value="1"/>
</dbReference>
<gene>
    <name evidence="2" type="ORF">MCNS_08100</name>
</gene>
<dbReference type="AlphaFoldDB" id="A0A1X1TNW0"/>
<proteinExistence type="predicted"/>
<feature type="domain" description="DUF732" evidence="1">
    <location>
        <begin position="58"/>
        <end position="127"/>
    </location>
</feature>
<keyword evidence="3" id="KW-1185">Reference proteome</keyword>
<dbReference type="EMBL" id="AP022613">
    <property type="protein sequence ID" value="BBZ37747.1"/>
    <property type="molecule type" value="Genomic_DNA"/>
</dbReference>
<evidence type="ECO:0000259" key="1">
    <source>
        <dbReference type="Pfam" id="PF05305"/>
    </source>
</evidence>
<name>A0A1X1TNW0_9MYCO</name>
<evidence type="ECO:0000313" key="3">
    <source>
        <dbReference type="Proteomes" id="UP000467385"/>
    </source>
</evidence>